<organism evidence="8 9">
    <name type="scientific">Punica granatum</name>
    <name type="common">Pomegranate</name>
    <dbReference type="NCBI Taxonomy" id="22663"/>
    <lineage>
        <taxon>Eukaryota</taxon>
        <taxon>Viridiplantae</taxon>
        <taxon>Streptophyta</taxon>
        <taxon>Embryophyta</taxon>
        <taxon>Tracheophyta</taxon>
        <taxon>Spermatophyta</taxon>
        <taxon>Magnoliopsida</taxon>
        <taxon>eudicotyledons</taxon>
        <taxon>Gunneridae</taxon>
        <taxon>Pentapetalae</taxon>
        <taxon>rosids</taxon>
        <taxon>malvids</taxon>
        <taxon>Myrtales</taxon>
        <taxon>Lythraceae</taxon>
        <taxon>Punica</taxon>
    </lineage>
</organism>
<feature type="compositionally biased region" description="Basic residues" evidence="7">
    <location>
        <begin position="122"/>
        <end position="137"/>
    </location>
</feature>
<dbReference type="InterPro" id="IPR044670">
    <property type="entry name" value="SOFL"/>
</dbReference>
<feature type="compositionally biased region" description="Acidic residues" evidence="7">
    <location>
        <begin position="49"/>
        <end position="65"/>
    </location>
</feature>
<proteinExistence type="inferred from homology"/>
<name>A0A218X362_PUNGR</name>
<evidence type="ECO:0000256" key="4">
    <source>
        <dbReference type="ARBA" id="ARBA00022864"/>
    </source>
</evidence>
<keyword evidence="4" id="KW-0932">Cytokinin signaling pathway</keyword>
<comment type="similarity">
    <text evidence="6">Belongs to the SOFL plant protein family.</text>
</comment>
<evidence type="ECO:0000256" key="5">
    <source>
        <dbReference type="ARBA" id="ARBA00023242"/>
    </source>
</evidence>
<feature type="region of interest" description="Disordered" evidence="7">
    <location>
        <begin position="113"/>
        <end position="137"/>
    </location>
</feature>
<feature type="region of interest" description="Disordered" evidence="7">
    <location>
        <begin position="193"/>
        <end position="216"/>
    </location>
</feature>
<dbReference type="Proteomes" id="UP000197138">
    <property type="component" value="Unassembled WGS sequence"/>
</dbReference>
<evidence type="ECO:0000256" key="1">
    <source>
        <dbReference type="ARBA" id="ARBA00004496"/>
    </source>
</evidence>
<dbReference type="PANTHER" id="PTHR33347">
    <property type="entry name" value="OSJNBA0091C07.3 PROTEIN"/>
    <property type="match status" value="1"/>
</dbReference>
<dbReference type="GO" id="GO:0009736">
    <property type="term" value="P:cytokinin-activated signaling pathway"/>
    <property type="evidence" value="ECO:0007669"/>
    <property type="project" value="UniProtKB-KW"/>
</dbReference>
<dbReference type="PANTHER" id="PTHR33347:SF1">
    <property type="entry name" value="PROTEIN SOB FIVE-LIKE 5"/>
    <property type="match status" value="1"/>
</dbReference>
<reference evidence="9" key="1">
    <citation type="journal article" date="2017" name="Plant J.">
        <title>The pomegranate (Punica granatum L.) genome and the genomics of punicalagin biosynthesis.</title>
        <authorList>
            <person name="Qin G."/>
            <person name="Xu C."/>
            <person name="Ming R."/>
            <person name="Tang H."/>
            <person name="Guyot R."/>
            <person name="Kramer E.M."/>
            <person name="Hu Y."/>
            <person name="Yi X."/>
            <person name="Qi Y."/>
            <person name="Xu X."/>
            <person name="Gao Z."/>
            <person name="Pan H."/>
            <person name="Jian J."/>
            <person name="Tian Y."/>
            <person name="Yue Z."/>
            <person name="Xu Y."/>
        </authorList>
    </citation>
    <scope>NUCLEOTIDE SEQUENCE [LARGE SCALE GENOMIC DNA]</scope>
    <source>
        <strain evidence="9">cv. Dabenzi</strain>
    </source>
</reference>
<feature type="region of interest" description="Disordered" evidence="7">
    <location>
        <begin position="40"/>
        <end position="86"/>
    </location>
</feature>
<keyword evidence="5" id="KW-0539">Nucleus</keyword>
<evidence type="ECO:0000256" key="7">
    <source>
        <dbReference type="SAM" id="MobiDB-lite"/>
    </source>
</evidence>
<dbReference type="AlphaFoldDB" id="A0A218X362"/>
<comment type="caution">
    <text evidence="8">The sequence shown here is derived from an EMBL/GenBank/DDBJ whole genome shotgun (WGS) entry which is preliminary data.</text>
</comment>
<keyword evidence="3" id="KW-0203">Cytokinin biosynthesis</keyword>
<dbReference type="EMBL" id="MTKT01002492">
    <property type="protein sequence ID" value="OWM79156.1"/>
    <property type="molecule type" value="Genomic_DNA"/>
</dbReference>
<dbReference type="GO" id="GO:0005737">
    <property type="term" value="C:cytoplasm"/>
    <property type="evidence" value="ECO:0007669"/>
    <property type="project" value="UniProtKB-SubCell"/>
</dbReference>
<evidence type="ECO:0000256" key="2">
    <source>
        <dbReference type="ARBA" id="ARBA00022490"/>
    </source>
</evidence>
<accession>A0A218X362</accession>
<keyword evidence="2" id="KW-0963">Cytoplasm</keyword>
<evidence type="ECO:0000313" key="9">
    <source>
        <dbReference type="Proteomes" id="UP000197138"/>
    </source>
</evidence>
<evidence type="ECO:0000256" key="3">
    <source>
        <dbReference type="ARBA" id="ARBA00022712"/>
    </source>
</evidence>
<evidence type="ECO:0000256" key="6">
    <source>
        <dbReference type="ARBA" id="ARBA00024199"/>
    </source>
</evidence>
<gene>
    <name evidence="8" type="ORF">CDL15_Pgr003327</name>
</gene>
<feature type="compositionally biased region" description="Basic and acidic residues" evidence="7">
    <location>
        <begin position="207"/>
        <end position="216"/>
    </location>
</feature>
<feature type="compositionally biased region" description="Polar residues" evidence="7">
    <location>
        <begin position="193"/>
        <end position="206"/>
    </location>
</feature>
<comment type="subcellular location">
    <subcellularLocation>
        <location evidence="1">Cytoplasm</location>
    </subcellularLocation>
</comment>
<evidence type="ECO:0000313" key="8">
    <source>
        <dbReference type="EMBL" id="OWM79156.1"/>
    </source>
</evidence>
<dbReference type="GO" id="GO:0009691">
    <property type="term" value="P:cytokinin biosynthetic process"/>
    <property type="evidence" value="ECO:0007669"/>
    <property type="project" value="UniProtKB-KW"/>
</dbReference>
<protein>
    <submittedName>
        <fullName evidence="8">Uncharacterized protein</fullName>
    </submittedName>
</protein>
<sequence>MNALASENSSGCESGWTLYFEHSMDASLRDQPFLDENRAAMFGKRVADEAEDDDEEEEPEEEEDLSMVSDASSGPPHLHEELEEEECHQYQYHGGCGSNNGGGFNKLTGYHVAGTGEDSEGRRRKKTKKMGLGGHHHHASQLLDDTASSPLVNFFPTKEFVLTNNATPLRYPRGFSAADFEGNSALPHQFGISQPSLSSHQFQENQWSERKKMGFR</sequence>